<name>A0ABP0E175_9PEZI</name>
<comment type="caution">
    <text evidence="3">The sequence shown here is derived from an EMBL/GenBank/DDBJ whole genome shotgun (WGS) entry which is preliminary data.</text>
</comment>
<feature type="compositionally biased region" description="Polar residues" evidence="1">
    <location>
        <begin position="20"/>
        <end position="33"/>
    </location>
</feature>
<evidence type="ECO:0000313" key="3">
    <source>
        <dbReference type="EMBL" id="CAK7272986.1"/>
    </source>
</evidence>
<dbReference type="Proteomes" id="UP001642502">
    <property type="component" value="Unassembled WGS sequence"/>
</dbReference>
<dbReference type="SUPFAM" id="SSF56784">
    <property type="entry name" value="HAD-like"/>
    <property type="match status" value="1"/>
</dbReference>
<dbReference type="EMBL" id="CAWUON010000101">
    <property type="protein sequence ID" value="CAK7272986.1"/>
    <property type="molecule type" value="Genomic_DNA"/>
</dbReference>
<dbReference type="PANTHER" id="PTHR12210">
    <property type="entry name" value="DULLARD PROTEIN PHOSPHATASE"/>
    <property type="match status" value="1"/>
</dbReference>
<feature type="compositionally biased region" description="Basic and acidic residues" evidence="1">
    <location>
        <begin position="79"/>
        <end position="92"/>
    </location>
</feature>
<proteinExistence type="predicted"/>
<feature type="compositionally biased region" description="Basic and acidic residues" evidence="1">
    <location>
        <begin position="225"/>
        <end position="236"/>
    </location>
</feature>
<feature type="compositionally biased region" description="Basic residues" evidence="1">
    <location>
        <begin position="136"/>
        <end position="145"/>
    </location>
</feature>
<sequence>MSRDTESQSPQQSETEDSKAQNSCPPDVTSNGKATAAATATTTEPKKGRALLYVPSRSSSQKNLPSLTPTGLSGATASESRDSIGRHSRESKTSSLGVEQHHPNGSVSSKHSSNINSPPTTSVNPQPSSPVVASRAHPKPQRKKGGSGGFLALFGCCAAPSDANSLDDDAGSPLPTNKLKDLPPRPVTASRKIGASHDGVSPVAGTGTGTETRSSLPQIPSQQLNEKKEKFQDVKSSEPLPQTLQTRQHQPQHKPSANSDVLAEAAGTAIGAAPTSKEKQISDLATRQDQSTYTASPAAAADTSSEHSDADPEGATQTSAGAVPTVTFDAPIKQASDDKHAKSTEQDPSFDDVETQGTASENLATTDNGTATASKSYDTRSTPDVLPSIPPPPPGLPPTSVQPTSENDNTIAIAELVEVHRQKALLPPIEAHLKGRKCLVLDLDETLVHSSFKILHQADFTIPVEIEGNYHNIYVIKRPGVDQFMKRVGELYEVVVFTASVSKYGNPLLDQLDIHNVVHHRLFRESCFNHQGNYVKDLSMVGRDLKETIIIDNSPTSYIFHPQHAVPISSWFSDAHDNELLDLIPVLEDLAGPTVQDVSMVLDVTL</sequence>
<feature type="compositionally biased region" description="Polar residues" evidence="1">
    <location>
        <begin position="56"/>
        <end position="78"/>
    </location>
</feature>
<keyword evidence="4" id="KW-1185">Reference proteome</keyword>
<feature type="compositionally biased region" description="Basic and acidic residues" evidence="1">
    <location>
        <begin position="335"/>
        <end position="345"/>
    </location>
</feature>
<evidence type="ECO:0000256" key="1">
    <source>
        <dbReference type="SAM" id="MobiDB-lite"/>
    </source>
</evidence>
<dbReference type="SMART" id="SM00577">
    <property type="entry name" value="CPDc"/>
    <property type="match status" value="1"/>
</dbReference>
<dbReference type="InterPro" id="IPR023214">
    <property type="entry name" value="HAD_sf"/>
</dbReference>
<dbReference type="InterPro" id="IPR036412">
    <property type="entry name" value="HAD-like_sf"/>
</dbReference>
<protein>
    <recommendedName>
        <fullName evidence="2">FCP1 homology domain-containing protein</fullName>
    </recommendedName>
</protein>
<feature type="compositionally biased region" description="Low complexity" evidence="1">
    <location>
        <begin position="263"/>
        <end position="273"/>
    </location>
</feature>
<feature type="compositionally biased region" description="Polar residues" evidence="1">
    <location>
        <begin position="239"/>
        <end position="259"/>
    </location>
</feature>
<feature type="compositionally biased region" description="Polar residues" evidence="1">
    <location>
        <begin position="355"/>
        <end position="380"/>
    </location>
</feature>
<dbReference type="Gene3D" id="3.40.50.1000">
    <property type="entry name" value="HAD superfamily/HAD-like"/>
    <property type="match status" value="1"/>
</dbReference>
<dbReference type="NCBIfam" id="TIGR02251">
    <property type="entry name" value="HIF-SF_euk"/>
    <property type="match status" value="1"/>
</dbReference>
<feature type="compositionally biased region" description="Low complexity" evidence="1">
    <location>
        <begin position="34"/>
        <end position="43"/>
    </location>
</feature>
<accession>A0ABP0E175</accession>
<feature type="compositionally biased region" description="Pro residues" evidence="1">
    <location>
        <begin position="388"/>
        <end position="397"/>
    </location>
</feature>
<feature type="compositionally biased region" description="Low complexity" evidence="1">
    <location>
        <begin position="103"/>
        <end position="119"/>
    </location>
</feature>
<dbReference type="Pfam" id="PF03031">
    <property type="entry name" value="NIF"/>
    <property type="match status" value="1"/>
</dbReference>
<feature type="compositionally biased region" description="Polar residues" evidence="1">
    <location>
        <begin position="120"/>
        <end position="131"/>
    </location>
</feature>
<feature type="compositionally biased region" description="Polar residues" evidence="1">
    <location>
        <begin position="209"/>
        <end position="224"/>
    </location>
</feature>
<evidence type="ECO:0000313" key="4">
    <source>
        <dbReference type="Proteomes" id="UP001642502"/>
    </source>
</evidence>
<feature type="compositionally biased region" description="Low complexity" evidence="1">
    <location>
        <begin position="291"/>
        <end position="303"/>
    </location>
</feature>
<feature type="domain" description="FCP1 homology" evidence="2">
    <location>
        <begin position="432"/>
        <end position="590"/>
    </location>
</feature>
<reference evidence="3 4" key="1">
    <citation type="submission" date="2024-01" db="EMBL/GenBank/DDBJ databases">
        <authorList>
            <person name="Allen C."/>
            <person name="Tagirdzhanova G."/>
        </authorList>
    </citation>
    <scope>NUCLEOTIDE SEQUENCE [LARGE SCALE GENOMIC DNA]</scope>
    <source>
        <strain evidence="3 4">CBS 119000</strain>
    </source>
</reference>
<dbReference type="CDD" id="cd07521">
    <property type="entry name" value="HAD_FCP1-like"/>
    <property type="match status" value="1"/>
</dbReference>
<dbReference type="InterPro" id="IPR004274">
    <property type="entry name" value="FCP1_dom"/>
</dbReference>
<evidence type="ECO:0000259" key="2">
    <source>
        <dbReference type="PROSITE" id="PS50969"/>
    </source>
</evidence>
<feature type="region of interest" description="Disordered" evidence="1">
    <location>
        <begin position="1"/>
        <end position="406"/>
    </location>
</feature>
<dbReference type="InterPro" id="IPR011948">
    <property type="entry name" value="Dullard_phosphatase"/>
</dbReference>
<organism evidence="3 4">
    <name type="scientific">Sporothrix epigloea</name>
    <dbReference type="NCBI Taxonomy" id="1892477"/>
    <lineage>
        <taxon>Eukaryota</taxon>
        <taxon>Fungi</taxon>
        <taxon>Dikarya</taxon>
        <taxon>Ascomycota</taxon>
        <taxon>Pezizomycotina</taxon>
        <taxon>Sordariomycetes</taxon>
        <taxon>Sordariomycetidae</taxon>
        <taxon>Ophiostomatales</taxon>
        <taxon>Ophiostomataceae</taxon>
        <taxon>Sporothrix</taxon>
    </lineage>
</organism>
<gene>
    <name evidence="3" type="ORF">SEPCBS119000_005414</name>
</gene>
<dbReference type="InterPro" id="IPR050365">
    <property type="entry name" value="TIM50"/>
</dbReference>
<dbReference type="PROSITE" id="PS50969">
    <property type="entry name" value="FCP1"/>
    <property type="match status" value="1"/>
</dbReference>